<proteinExistence type="predicted"/>
<dbReference type="RefSeq" id="WP_344639743.1">
    <property type="nucleotide sequence ID" value="NZ_BAAATR010000035.1"/>
</dbReference>
<gene>
    <name evidence="2" type="ORF">GCM10010430_60890</name>
</gene>
<sequence length="387" mass="41103">MTANPATTPSAPTRDRATWAELFYDLVLVFGIGQAAHILAEAPSWGGMAQALLVLLPLWWAWVSMTLALNAVSETNTQRLLLFAAGLATFTMGVSAPLALEHRGAALLFAGSYLGLRVLMAQCVRCTRAISHSINHHNVGWACATVLVAGALLPAGIRGPVWATGVLAEIAAPVVHRDRLHRMTFGPSHLPERFGLFIIIALGECVLSAGLRAATSHLDLAGMCAVVLSFVTGCALWWLYFHYVAPAVEHALRTHRTQAVVVRDVLSYGHFILVVGLLLVAVGTSRIVSEPTAAPHTGIGALVPIGAGLFTLTFGYTRWRMFGGASSTRVIAGLCLLLAAPAAPLVPGLVTLAVTAAVLIAVNGIEYWMLTTGRTIPLFFRRAVDLL</sequence>
<name>A0ABN3ERY0_9ACTN</name>
<feature type="transmembrane region" description="Helical" evidence="1">
    <location>
        <begin position="80"/>
        <end position="100"/>
    </location>
</feature>
<feature type="transmembrane region" description="Helical" evidence="1">
    <location>
        <begin position="22"/>
        <end position="40"/>
    </location>
</feature>
<feature type="transmembrane region" description="Helical" evidence="1">
    <location>
        <begin position="328"/>
        <end position="346"/>
    </location>
</feature>
<dbReference type="Proteomes" id="UP001500305">
    <property type="component" value="Unassembled WGS sequence"/>
</dbReference>
<feature type="transmembrane region" description="Helical" evidence="1">
    <location>
        <begin position="52"/>
        <end position="73"/>
    </location>
</feature>
<keyword evidence="1" id="KW-1133">Transmembrane helix</keyword>
<reference evidence="2 3" key="1">
    <citation type="journal article" date="2019" name="Int. J. Syst. Evol. Microbiol.">
        <title>The Global Catalogue of Microorganisms (GCM) 10K type strain sequencing project: providing services to taxonomists for standard genome sequencing and annotation.</title>
        <authorList>
            <consortium name="The Broad Institute Genomics Platform"/>
            <consortium name="The Broad Institute Genome Sequencing Center for Infectious Disease"/>
            <person name="Wu L."/>
            <person name="Ma J."/>
        </authorList>
    </citation>
    <scope>NUCLEOTIDE SEQUENCE [LARGE SCALE GENOMIC DNA]</scope>
    <source>
        <strain evidence="2 3">JCM 7356</strain>
    </source>
</reference>
<feature type="transmembrane region" description="Helical" evidence="1">
    <location>
        <begin position="352"/>
        <end position="370"/>
    </location>
</feature>
<dbReference type="Pfam" id="PF06772">
    <property type="entry name" value="LtrA"/>
    <property type="match status" value="1"/>
</dbReference>
<accession>A0ABN3ERY0</accession>
<feature type="transmembrane region" description="Helical" evidence="1">
    <location>
        <begin position="294"/>
        <end position="316"/>
    </location>
</feature>
<feature type="transmembrane region" description="Helical" evidence="1">
    <location>
        <begin position="220"/>
        <end position="244"/>
    </location>
</feature>
<evidence type="ECO:0000313" key="3">
    <source>
        <dbReference type="Proteomes" id="UP001500305"/>
    </source>
</evidence>
<comment type="caution">
    <text evidence="2">The sequence shown here is derived from an EMBL/GenBank/DDBJ whole genome shotgun (WGS) entry which is preliminary data.</text>
</comment>
<dbReference type="PANTHER" id="PTHR36840:SF1">
    <property type="entry name" value="BLL5714 PROTEIN"/>
    <property type="match status" value="1"/>
</dbReference>
<keyword evidence="3" id="KW-1185">Reference proteome</keyword>
<dbReference type="InterPro" id="IPR010640">
    <property type="entry name" value="Low_temperature_requirement_A"/>
</dbReference>
<dbReference type="EMBL" id="BAAATR010000035">
    <property type="protein sequence ID" value="GAA2267540.1"/>
    <property type="molecule type" value="Genomic_DNA"/>
</dbReference>
<organism evidence="2 3">
    <name type="scientific">Kitasatospora cystarginea</name>
    <dbReference type="NCBI Taxonomy" id="58350"/>
    <lineage>
        <taxon>Bacteria</taxon>
        <taxon>Bacillati</taxon>
        <taxon>Actinomycetota</taxon>
        <taxon>Actinomycetes</taxon>
        <taxon>Kitasatosporales</taxon>
        <taxon>Streptomycetaceae</taxon>
        <taxon>Kitasatospora</taxon>
    </lineage>
</organism>
<feature type="transmembrane region" description="Helical" evidence="1">
    <location>
        <begin position="106"/>
        <end position="124"/>
    </location>
</feature>
<evidence type="ECO:0000256" key="1">
    <source>
        <dbReference type="SAM" id="Phobius"/>
    </source>
</evidence>
<protein>
    <submittedName>
        <fullName evidence="2">Low temperature requirement protein A</fullName>
    </submittedName>
</protein>
<keyword evidence="1" id="KW-0472">Membrane</keyword>
<feature type="transmembrane region" description="Helical" evidence="1">
    <location>
        <begin position="196"/>
        <end position="214"/>
    </location>
</feature>
<evidence type="ECO:0000313" key="2">
    <source>
        <dbReference type="EMBL" id="GAA2267540.1"/>
    </source>
</evidence>
<feature type="transmembrane region" description="Helical" evidence="1">
    <location>
        <begin position="265"/>
        <end position="288"/>
    </location>
</feature>
<keyword evidence="1" id="KW-0812">Transmembrane</keyword>
<dbReference type="PANTHER" id="PTHR36840">
    <property type="entry name" value="BLL5714 PROTEIN"/>
    <property type="match status" value="1"/>
</dbReference>